<dbReference type="EMBL" id="JBFTWV010000028">
    <property type="protein sequence ID" value="KAL2796174.1"/>
    <property type="molecule type" value="Genomic_DNA"/>
</dbReference>
<dbReference type="Proteomes" id="UP001610563">
    <property type="component" value="Unassembled WGS sequence"/>
</dbReference>
<name>A0ABR4GAX3_9EURO</name>
<protein>
    <submittedName>
        <fullName evidence="2">Uncharacterized protein</fullName>
    </submittedName>
</protein>
<feature type="signal peptide" evidence="1">
    <location>
        <begin position="1"/>
        <end position="20"/>
    </location>
</feature>
<gene>
    <name evidence="2" type="ORF">BJX66DRAFT_336191</name>
</gene>
<keyword evidence="1" id="KW-0732">Signal</keyword>
<organism evidence="2 3">
    <name type="scientific">Aspergillus keveii</name>
    <dbReference type="NCBI Taxonomy" id="714993"/>
    <lineage>
        <taxon>Eukaryota</taxon>
        <taxon>Fungi</taxon>
        <taxon>Dikarya</taxon>
        <taxon>Ascomycota</taxon>
        <taxon>Pezizomycotina</taxon>
        <taxon>Eurotiomycetes</taxon>
        <taxon>Eurotiomycetidae</taxon>
        <taxon>Eurotiales</taxon>
        <taxon>Aspergillaceae</taxon>
        <taxon>Aspergillus</taxon>
        <taxon>Aspergillus subgen. Nidulantes</taxon>
    </lineage>
</organism>
<feature type="chain" id="PRO_5045360282" evidence="1">
    <location>
        <begin position="21"/>
        <end position="172"/>
    </location>
</feature>
<evidence type="ECO:0000256" key="1">
    <source>
        <dbReference type="SAM" id="SignalP"/>
    </source>
</evidence>
<evidence type="ECO:0000313" key="2">
    <source>
        <dbReference type="EMBL" id="KAL2796174.1"/>
    </source>
</evidence>
<accession>A0ABR4GAX3</accession>
<reference evidence="2 3" key="1">
    <citation type="submission" date="2024-07" db="EMBL/GenBank/DDBJ databases">
        <title>Section-level genome sequencing and comparative genomics of Aspergillus sections Usti and Cavernicolus.</title>
        <authorList>
            <consortium name="Lawrence Berkeley National Laboratory"/>
            <person name="Nybo J.L."/>
            <person name="Vesth T.C."/>
            <person name="Theobald S."/>
            <person name="Frisvad J.C."/>
            <person name="Larsen T.O."/>
            <person name="Kjaerboelling I."/>
            <person name="Rothschild-Mancinelli K."/>
            <person name="Lyhne E.K."/>
            <person name="Kogle M.E."/>
            <person name="Barry K."/>
            <person name="Clum A."/>
            <person name="Na H."/>
            <person name="Ledsgaard L."/>
            <person name="Lin J."/>
            <person name="Lipzen A."/>
            <person name="Kuo A."/>
            <person name="Riley R."/>
            <person name="Mondo S."/>
            <person name="Labutti K."/>
            <person name="Haridas S."/>
            <person name="Pangalinan J."/>
            <person name="Salamov A.A."/>
            <person name="Simmons B.A."/>
            <person name="Magnuson J.K."/>
            <person name="Chen J."/>
            <person name="Drula E."/>
            <person name="Henrissat B."/>
            <person name="Wiebenga A."/>
            <person name="Lubbers R.J."/>
            <person name="Gomes A.C."/>
            <person name="Makela M.R."/>
            <person name="Stajich J."/>
            <person name="Grigoriev I.V."/>
            <person name="Mortensen U.H."/>
            <person name="De Vries R.P."/>
            <person name="Baker S.E."/>
            <person name="Andersen M.R."/>
        </authorList>
    </citation>
    <scope>NUCLEOTIDE SEQUENCE [LARGE SCALE GENOMIC DNA]</scope>
    <source>
        <strain evidence="2 3">CBS 209.92</strain>
    </source>
</reference>
<comment type="caution">
    <text evidence="2">The sequence shown here is derived from an EMBL/GenBank/DDBJ whole genome shotgun (WGS) entry which is preliminary data.</text>
</comment>
<sequence>MHTRVFISCVLLLLIPLALGTSLDRALASLNSLTPHLESVQQASRNYNGGIPSTTSLMLAAYRLDRAVQDATSAFDTLNQLTTDEVERWEEAYTELFPIASETANSYAGMGPVADRMGYAPFVPAFTQMVEARTNLLFESMFRAIPAANGSLVSGARREVQQIFQGVRARLA</sequence>
<keyword evidence="3" id="KW-1185">Reference proteome</keyword>
<evidence type="ECO:0000313" key="3">
    <source>
        <dbReference type="Proteomes" id="UP001610563"/>
    </source>
</evidence>
<proteinExistence type="predicted"/>